<organism evidence="1 2">
    <name type="scientific">Sutcliffiella horikoshii</name>
    <dbReference type="NCBI Taxonomy" id="79883"/>
    <lineage>
        <taxon>Bacteria</taxon>
        <taxon>Bacillati</taxon>
        <taxon>Bacillota</taxon>
        <taxon>Bacilli</taxon>
        <taxon>Bacillales</taxon>
        <taxon>Bacillaceae</taxon>
        <taxon>Sutcliffiella</taxon>
    </lineage>
</organism>
<proteinExistence type="predicted"/>
<dbReference type="AlphaFoldDB" id="A0A5D4T9T8"/>
<reference evidence="1 2" key="1">
    <citation type="submission" date="2019-08" db="EMBL/GenBank/DDBJ databases">
        <title>Bacillus genomes from the desert of Cuatro Cienegas, Coahuila.</title>
        <authorList>
            <person name="Olmedo-Alvarez G."/>
        </authorList>
    </citation>
    <scope>NUCLEOTIDE SEQUENCE [LARGE SCALE GENOMIC DNA]</scope>
    <source>
        <strain evidence="1 2">CH98b_3T</strain>
    </source>
</reference>
<dbReference type="OrthoDB" id="2799458at2"/>
<evidence type="ECO:0000313" key="1">
    <source>
        <dbReference type="EMBL" id="TYS72407.1"/>
    </source>
</evidence>
<comment type="caution">
    <text evidence="1">The sequence shown here is derived from an EMBL/GenBank/DDBJ whole genome shotgun (WGS) entry which is preliminary data.</text>
</comment>
<dbReference type="RefSeq" id="WP_148979272.1">
    <property type="nucleotide sequence ID" value="NZ_JBNILM010000004.1"/>
</dbReference>
<gene>
    <name evidence="1" type="ORF">FZC75_10685</name>
</gene>
<sequence>MSKISSKLFLGVLILFLLSIGTVAVVDASSNDSALVKVFQKYLNKDEKEVKKEISKLTKQELLEEISILTSSPNQNDLIPFFYELVERKDEFSNSELIKSIKDKKQKKATRELMIDTYIMKNEKNKDNSEIKKLLVDPTLDEDLKSRIVAQLNFSSEDEELLTNLFEESDELLAFHSLKRLSKINSEKAAKISEEILASKKTSSPEKLSASLKVMANHYRKNNNSVKSKELIRYSEKIIETSKDEVLKDSAVFAVSDLMNAEAIISLINNENVDRQLKAFSIDQNYMILDDILENSPTELEIEAVIKAMQIYPISDLSINLEKASKSTSNKNLIKEIQDTLDFIEKNGVQANKKWQDRKDGN</sequence>
<name>A0A5D4T9T8_9BACI</name>
<dbReference type="EMBL" id="VTET01000004">
    <property type="protein sequence ID" value="TYS72407.1"/>
    <property type="molecule type" value="Genomic_DNA"/>
</dbReference>
<protein>
    <submittedName>
        <fullName evidence="1">Uncharacterized protein</fullName>
    </submittedName>
</protein>
<evidence type="ECO:0000313" key="2">
    <source>
        <dbReference type="Proteomes" id="UP000324517"/>
    </source>
</evidence>
<accession>A0A5D4T9T8</accession>
<dbReference type="Proteomes" id="UP000324517">
    <property type="component" value="Unassembled WGS sequence"/>
</dbReference>